<sequence>MSDDKNNKLILGDNLFSKVATSRVLMVGAGGIGCELLKNLVLSGFKDIVVIDLDTIDVSNLNRQFLFQKQHVKKAKAHVAKETASKFNPHVKIESHQADIKSPQFNVEWFKQFTMVLNALDNLDARKHVNAMCLAADIPLIESGTTGYLGQSYVIKKGVTECFDCYPKPTPTTYPVCTIRSTPSAPIHCIVWAKSYLFSQLFGTSEDDEAMEEEKSDENAHELEALAQETEALKKIKDAMGTPEYPKTVFVKVFQSDIERLLTMDDMWKTRERPSPLDYDQLSKGRQVELTNELSDGIDSPMLTNGLKTQQVWTLGECFDVFRSSVVKLSSRLQKEKTIEPNSTLVFDKDDDDALEFVAAAANLRAKVFGIPQKSLFEVKSMAGNIIPAIATTNAIIAGEVVMKAFAVVRGSIDTIKRTYLTTVTRRPHLLVQEAPSEPNPECQVCQATIAVVLMDLDKATLRDLITNVLTRSTQQGGMGMKDEVAVMDGERMLYDIEFDDNLDTKFKDLQVQDGAILRINSEDGDEDMDVVIKASPNLETTVRLQEAVSESSLVLRQKRKRALDELRRQDEDQQAKKPRLEEVSQVVDLAGDDDTIILLD</sequence>
<comment type="caution">
    <text evidence="17">The sequence shown here is derived from an EMBL/GenBank/DDBJ whole genome shotgun (WGS) entry which is preliminary data.</text>
</comment>
<dbReference type="InterPro" id="IPR000594">
    <property type="entry name" value="ThiF_NAD_FAD-bd"/>
</dbReference>
<feature type="binding site" evidence="14">
    <location>
        <position position="446"/>
    </location>
    <ligand>
        <name>Zn(2+)</name>
        <dbReference type="ChEBI" id="CHEBI:29105"/>
    </ligand>
</feature>
<dbReference type="FunFam" id="3.40.50.720:FF:000618">
    <property type="entry name" value="SUMO-activating enzyme subunit 2"/>
    <property type="match status" value="1"/>
</dbReference>
<feature type="binding site" evidence="14">
    <location>
        <position position="165"/>
    </location>
    <ligand>
        <name>Zn(2+)</name>
        <dbReference type="ChEBI" id="CHEBI:29105"/>
    </ligand>
</feature>
<feature type="domain" description="BPL/LPL catalytic" evidence="16">
    <location>
        <begin position="1"/>
        <end position="91"/>
    </location>
</feature>
<dbReference type="Gene3D" id="1.10.10.520">
    <property type="entry name" value="Ubiquitin activating enzymes (Uba3). Chain: B, domain 2"/>
    <property type="match status" value="1"/>
</dbReference>
<dbReference type="PANTHER" id="PTHR10953">
    <property type="entry name" value="UBIQUITIN-ACTIVATING ENZYME E1"/>
    <property type="match status" value="1"/>
</dbReference>
<dbReference type="Gene3D" id="3.50.50.80">
    <property type="entry name" value="Ubiquitin-activating enzyme E1, inactive adenylation domain, subdomain 1"/>
    <property type="match status" value="1"/>
</dbReference>
<dbReference type="FunFam" id="1.10.10.520:FF:000011">
    <property type="entry name" value="Ubiquitin-activating enzyme E1-like"/>
    <property type="match status" value="1"/>
</dbReference>
<dbReference type="InterPro" id="IPR023318">
    <property type="entry name" value="Ub_act_enz_dom_a_sf"/>
</dbReference>
<dbReference type="FunFam" id="3.50.50.80:FF:000002">
    <property type="entry name" value="SUMO-activating enzyme subunit 2"/>
    <property type="match status" value="1"/>
</dbReference>
<keyword evidence="10" id="KW-0539">Nucleus</keyword>
<feature type="binding site" evidence="13">
    <location>
        <begin position="28"/>
        <end position="33"/>
    </location>
    <ligand>
        <name>ATP</name>
        <dbReference type="ChEBI" id="CHEBI:30616"/>
    </ligand>
</feature>
<dbReference type="GO" id="GO:0016925">
    <property type="term" value="P:protein sumoylation"/>
    <property type="evidence" value="ECO:0007669"/>
    <property type="project" value="UniProtKB-UniRule"/>
</dbReference>
<dbReference type="Gene3D" id="3.10.290.20">
    <property type="entry name" value="Ubiquitin-like 2 activating enzyme e1b. Chain: B, domain 3"/>
    <property type="match status" value="1"/>
</dbReference>
<comment type="pathway">
    <text evidence="2 11">Protein modification; protein sumoylation.</text>
</comment>
<dbReference type="GO" id="GO:0016740">
    <property type="term" value="F:transferase activity"/>
    <property type="evidence" value="ECO:0007669"/>
    <property type="project" value="UniProtKB-KW"/>
</dbReference>
<comment type="subcellular location">
    <subcellularLocation>
        <location evidence="1">Nucleus</location>
    </subcellularLocation>
</comment>
<dbReference type="InterPro" id="IPR042449">
    <property type="entry name" value="Ub-E1_IAD_1"/>
</dbReference>
<dbReference type="InterPro" id="IPR019572">
    <property type="entry name" value="UBA_E1_SCCH"/>
</dbReference>
<dbReference type="GO" id="GO:0031510">
    <property type="term" value="C:SUMO activating enzyme complex"/>
    <property type="evidence" value="ECO:0007669"/>
    <property type="project" value="UniProtKB-UniRule"/>
</dbReference>
<dbReference type="InterPro" id="IPR035985">
    <property type="entry name" value="Ubiquitin-activating_enz"/>
</dbReference>
<dbReference type="GO" id="GO:0046872">
    <property type="term" value="F:metal ion binding"/>
    <property type="evidence" value="ECO:0007669"/>
    <property type="project" value="UniProtKB-KW"/>
</dbReference>
<dbReference type="InterPro" id="IPR033127">
    <property type="entry name" value="UBQ-activ_enz_E1_Cys_AS"/>
</dbReference>
<dbReference type="GO" id="GO:0005524">
    <property type="term" value="F:ATP binding"/>
    <property type="evidence" value="ECO:0007669"/>
    <property type="project" value="UniProtKB-UniRule"/>
</dbReference>
<feature type="active site" description="Glycyl thioester intermediate" evidence="12 15">
    <location>
        <position position="177"/>
    </location>
</feature>
<evidence type="ECO:0000259" key="16">
    <source>
        <dbReference type="PROSITE" id="PS51733"/>
    </source>
</evidence>
<dbReference type="PANTHER" id="PTHR10953:SF5">
    <property type="entry name" value="SUMO-ACTIVATING ENZYME SUBUNIT 2"/>
    <property type="match status" value="1"/>
</dbReference>
<evidence type="ECO:0000256" key="12">
    <source>
        <dbReference type="PIRSR" id="PIRSR039133-1"/>
    </source>
</evidence>
<feature type="binding site" evidence="13">
    <location>
        <position position="76"/>
    </location>
    <ligand>
        <name>ATP</name>
        <dbReference type="ChEBI" id="CHEBI:30616"/>
    </ligand>
</feature>
<comment type="subunit">
    <text evidence="11">Heterodimer.</text>
</comment>
<evidence type="ECO:0000256" key="9">
    <source>
        <dbReference type="ARBA" id="ARBA00022840"/>
    </source>
</evidence>
<name>A0A1X2GR16_9FUNG</name>
<dbReference type="AlphaFoldDB" id="A0A1X2GR16"/>
<evidence type="ECO:0000256" key="8">
    <source>
        <dbReference type="ARBA" id="ARBA00022833"/>
    </source>
</evidence>
<evidence type="ECO:0000256" key="10">
    <source>
        <dbReference type="ARBA" id="ARBA00023242"/>
    </source>
</evidence>
<comment type="similarity">
    <text evidence="3 11">Belongs to the ubiquitin-activating E1 family.</text>
</comment>
<gene>
    <name evidence="17" type="ORF">DM01DRAFT_1333055</name>
</gene>
<evidence type="ECO:0000256" key="1">
    <source>
        <dbReference type="ARBA" id="ARBA00004123"/>
    </source>
</evidence>
<keyword evidence="9 11" id="KW-0067">ATP-binding</keyword>
<evidence type="ECO:0000256" key="14">
    <source>
        <dbReference type="PIRSR" id="PIRSR039133-3"/>
    </source>
</evidence>
<dbReference type="GO" id="GO:0005737">
    <property type="term" value="C:cytoplasm"/>
    <property type="evidence" value="ECO:0007669"/>
    <property type="project" value="TreeGrafter"/>
</dbReference>
<evidence type="ECO:0000313" key="17">
    <source>
        <dbReference type="EMBL" id="ORX59587.1"/>
    </source>
</evidence>
<dbReference type="Pfam" id="PF00899">
    <property type="entry name" value="ThiF"/>
    <property type="match status" value="1"/>
</dbReference>
<keyword evidence="6 11" id="KW-0547">Nucleotide-binding</keyword>
<feature type="binding site" evidence="13">
    <location>
        <begin position="60"/>
        <end position="63"/>
    </location>
    <ligand>
        <name>ATP</name>
        <dbReference type="ChEBI" id="CHEBI:30616"/>
    </ligand>
</feature>
<reference evidence="17 18" key="1">
    <citation type="submission" date="2016-07" db="EMBL/GenBank/DDBJ databases">
        <title>Pervasive Adenine N6-methylation of Active Genes in Fungi.</title>
        <authorList>
            <consortium name="DOE Joint Genome Institute"/>
            <person name="Mondo S.J."/>
            <person name="Dannebaum R.O."/>
            <person name="Kuo R.C."/>
            <person name="Labutti K."/>
            <person name="Haridas S."/>
            <person name="Kuo A."/>
            <person name="Salamov A."/>
            <person name="Ahrendt S.R."/>
            <person name="Lipzen A."/>
            <person name="Sullivan W."/>
            <person name="Andreopoulos W.B."/>
            <person name="Clum A."/>
            <person name="Lindquist E."/>
            <person name="Daum C."/>
            <person name="Ramamoorthy G.K."/>
            <person name="Gryganskyi A."/>
            <person name="Culley D."/>
            <person name="Magnuson J.K."/>
            <person name="James T.Y."/>
            <person name="O'Malley M.A."/>
            <person name="Stajich J.E."/>
            <person name="Spatafora J.W."/>
            <person name="Visel A."/>
            <person name="Grigoriev I.V."/>
        </authorList>
    </citation>
    <scope>NUCLEOTIDE SEQUENCE [LARGE SCALE GENOMIC DNA]</scope>
    <source>
        <strain evidence="17 18">NRRL 3301</strain>
    </source>
</reference>
<organism evidence="17 18">
    <name type="scientific">Hesseltinella vesiculosa</name>
    <dbReference type="NCBI Taxonomy" id="101127"/>
    <lineage>
        <taxon>Eukaryota</taxon>
        <taxon>Fungi</taxon>
        <taxon>Fungi incertae sedis</taxon>
        <taxon>Mucoromycota</taxon>
        <taxon>Mucoromycotina</taxon>
        <taxon>Mucoromycetes</taxon>
        <taxon>Mucorales</taxon>
        <taxon>Cunninghamellaceae</taxon>
        <taxon>Hesseltinella</taxon>
    </lineage>
</organism>
<dbReference type="OrthoDB" id="10255449at2759"/>
<dbReference type="STRING" id="101127.A0A1X2GR16"/>
<dbReference type="Proteomes" id="UP000242146">
    <property type="component" value="Unassembled WGS sequence"/>
</dbReference>
<evidence type="ECO:0000256" key="7">
    <source>
        <dbReference type="ARBA" id="ARBA00022786"/>
    </source>
</evidence>
<dbReference type="InterPro" id="IPR030661">
    <property type="entry name" value="Uba2"/>
</dbReference>
<feature type="binding site" evidence="14">
    <location>
        <position position="443"/>
    </location>
    <ligand>
        <name>Zn(2+)</name>
        <dbReference type="ChEBI" id="CHEBI:29105"/>
    </ligand>
</feature>
<evidence type="ECO:0000256" key="11">
    <source>
        <dbReference type="PIRNR" id="PIRNR039133"/>
    </source>
</evidence>
<keyword evidence="7 11" id="KW-0833">Ubl conjugation pathway</keyword>
<feature type="binding site" evidence="13">
    <location>
        <position position="52"/>
    </location>
    <ligand>
        <name>ATP</name>
        <dbReference type="ChEBI" id="CHEBI:30616"/>
    </ligand>
</feature>
<evidence type="ECO:0000313" key="18">
    <source>
        <dbReference type="Proteomes" id="UP000242146"/>
    </source>
</evidence>
<keyword evidence="5 11" id="KW-0479">Metal-binding</keyword>
<dbReference type="EMBL" id="MCGT01000005">
    <property type="protein sequence ID" value="ORX59587.1"/>
    <property type="molecule type" value="Genomic_DNA"/>
</dbReference>
<dbReference type="PIRSF" id="PIRSF039133">
    <property type="entry name" value="SUMO_E1B"/>
    <property type="match status" value="1"/>
</dbReference>
<dbReference type="InterPro" id="IPR045886">
    <property type="entry name" value="ThiF/MoeB/HesA"/>
</dbReference>
<dbReference type="PROSITE" id="PS00865">
    <property type="entry name" value="UBIQUITIN_ACTIVAT_2"/>
    <property type="match status" value="1"/>
</dbReference>
<dbReference type="UniPathway" id="UPA00886"/>
<dbReference type="InterPro" id="IPR004143">
    <property type="entry name" value="BPL_LPL_catalytic"/>
</dbReference>
<evidence type="ECO:0000256" key="6">
    <source>
        <dbReference type="ARBA" id="ARBA00022741"/>
    </source>
</evidence>
<feature type="binding site" evidence="13">
    <location>
        <begin position="121"/>
        <end position="126"/>
    </location>
    <ligand>
        <name>ATP</name>
        <dbReference type="ChEBI" id="CHEBI:30616"/>
    </ligand>
</feature>
<keyword evidence="18" id="KW-1185">Reference proteome</keyword>
<dbReference type="SUPFAM" id="SSF69572">
    <property type="entry name" value="Activating enzymes of the ubiquitin-like proteins"/>
    <property type="match status" value="1"/>
</dbReference>
<protein>
    <recommendedName>
        <fullName evidence="11">Ubiquitin-activating enzyme E1-like</fullName>
    </recommendedName>
</protein>
<evidence type="ECO:0000256" key="3">
    <source>
        <dbReference type="ARBA" id="ARBA00005673"/>
    </source>
</evidence>
<evidence type="ECO:0000256" key="13">
    <source>
        <dbReference type="PIRSR" id="PIRSR039133-2"/>
    </source>
</evidence>
<dbReference type="Pfam" id="PF14732">
    <property type="entry name" value="UAE_UbL"/>
    <property type="match status" value="1"/>
</dbReference>
<evidence type="ECO:0000256" key="15">
    <source>
        <dbReference type="PROSITE-ProRule" id="PRU10132"/>
    </source>
</evidence>
<evidence type="ECO:0000256" key="5">
    <source>
        <dbReference type="ARBA" id="ARBA00022723"/>
    </source>
</evidence>
<evidence type="ECO:0000256" key="2">
    <source>
        <dbReference type="ARBA" id="ARBA00004718"/>
    </source>
</evidence>
<accession>A0A1X2GR16</accession>
<feature type="binding site" evidence="14">
    <location>
        <position position="162"/>
    </location>
    <ligand>
        <name>Zn(2+)</name>
        <dbReference type="ChEBI" id="CHEBI:29105"/>
    </ligand>
</feature>
<dbReference type="PROSITE" id="PS51733">
    <property type="entry name" value="BPL_LPL_CATALYTIC"/>
    <property type="match status" value="1"/>
</dbReference>
<dbReference type="GO" id="GO:0019948">
    <property type="term" value="F:SUMO activating enzyme activity"/>
    <property type="evidence" value="ECO:0007669"/>
    <property type="project" value="UniProtKB-UniRule"/>
</dbReference>
<dbReference type="PROSITE" id="PS51257">
    <property type="entry name" value="PROKAR_LIPOPROTEIN"/>
    <property type="match status" value="1"/>
</dbReference>
<dbReference type="Pfam" id="PF10585">
    <property type="entry name" value="UBA_E1_SCCH"/>
    <property type="match status" value="1"/>
</dbReference>
<dbReference type="InterPro" id="IPR028077">
    <property type="entry name" value="UAE_UbL_dom"/>
</dbReference>
<keyword evidence="8 11" id="KW-0862">Zinc</keyword>
<dbReference type="CDD" id="cd01489">
    <property type="entry name" value="Uba2_SUMO"/>
    <property type="match status" value="1"/>
</dbReference>
<proteinExistence type="inferred from homology"/>
<keyword evidence="4" id="KW-0808">Transferase</keyword>
<evidence type="ECO:0000256" key="4">
    <source>
        <dbReference type="ARBA" id="ARBA00022679"/>
    </source>
</evidence>